<evidence type="ECO:0000313" key="1">
    <source>
        <dbReference type="EMBL" id="KAH7569063.1"/>
    </source>
</evidence>
<evidence type="ECO:0000313" key="2">
    <source>
        <dbReference type="Proteomes" id="UP000827721"/>
    </source>
</evidence>
<proteinExistence type="predicted"/>
<comment type="caution">
    <text evidence="1">The sequence shown here is derived from an EMBL/GenBank/DDBJ whole genome shotgun (WGS) entry which is preliminary data.</text>
</comment>
<name>A0ABQ8HXN0_9ROSI</name>
<accession>A0ABQ8HXN0</accession>
<gene>
    <name evidence="1" type="ORF">JRO89_XS06G0096800</name>
</gene>
<dbReference type="PANTHER" id="PTHR36264:SF5">
    <property type="entry name" value="SET DOMAIN-CONTAINING PROTEIN"/>
    <property type="match status" value="1"/>
</dbReference>
<reference evidence="1 2" key="1">
    <citation type="submission" date="2021-02" db="EMBL/GenBank/DDBJ databases">
        <title>Plant Genome Project.</title>
        <authorList>
            <person name="Zhang R.-G."/>
        </authorList>
    </citation>
    <scope>NUCLEOTIDE SEQUENCE [LARGE SCALE GENOMIC DNA]</scope>
    <source>
        <tissue evidence="1">Leaves</tissue>
    </source>
</reference>
<dbReference type="Proteomes" id="UP000827721">
    <property type="component" value="Unassembled WGS sequence"/>
</dbReference>
<dbReference type="EMBL" id="JAFEMO010000006">
    <property type="protein sequence ID" value="KAH7569063.1"/>
    <property type="molecule type" value="Genomic_DNA"/>
</dbReference>
<organism evidence="1 2">
    <name type="scientific">Xanthoceras sorbifolium</name>
    <dbReference type="NCBI Taxonomy" id="99658"/>
    <lineage>
        <taxon>Eukaryota</taxon>
        <taxon>Viridiplantae</taxon>
        <taxon>Streptophyta</taxon>
        <taxon>Embryophyta</taxon>
        <taxon>Tracheophyta</taxon>
        <taxon>Spermatophyta</taxon>
        <taxon>Magnoliopsida</taxon>
        <taxon>eudicotyledons</taxon>
        <taxon>Gunneridae</taxon>
        <taxon>Pentapetalae</taxon>
        <taxon>rosids</taxon>
        <taxon>malvids</taxon>
        <taxon>Sapindales</taxon>
        <taxon>Sapindaceae</taxon>
        <taxon>Xanthoceroideae</taxon>
        <taxon>Xanthoceras</taxon>
    </lineage>
</organism>
<dbReference type="PANTHER" id="PTHR36264">
    <property type="entry name" value="SET DOMAIN-CONTAINING PROTEIN"/>
    <property type="match status" value="1"/>
</dbReference>
<protein>
    <submittedName>
        <fullName evidence="1">Uncharacterized protein</fullName>
    </submittedName>
</protein>
<keyword evidence="2" id="KW-1185">Reference proteome</keyword>
<sequence>MYTMKKAFHYDFLPTKAVEEAAAARGIPYQVARTLVEIRDSGPPPKMDPSNPWQIRKCITKGEVINGKLMLPHQITFEYVFRFWGMDICNHVIAGHKSYVVIFDYTDEDVPKRFQSENIFLEGGPNDTYFLGWMDVVRSRVVSPGDEVGLFWERNTGIFGLKLLRKGNPVQVD</sequence>